<feature type="transmembrane region" description="Helical" evidence="6">
    <location>
        <begin position="265"/>
        <end position="286"/>
    </location>
</feature>
<dbReference type="GO" id="GO:0012505">
    <property type="term" value="C:endomembrane system"/>
    <property type="evidence" value="ECO:0007669"/>
    <property type="project" value="UniProtKB-SubCell"/>
</dbReference>
<evidence type="ECO:0000256" key="4">
    <source>
        <dbReference type="ARBA" id="ARBA00023136"/>
    </source>
</evidence>
<feature type="transmembrane region" description="Helical" evidence="6">
    <location>
        <begin position="180"/>
        <end position="202"/>
    </location>
</feature>
<name>A0A938BJD4_9BACT</name>
<comment type="caution">
    <text evidence="8">The sequence shown here is derived from an EMBL/GenBank/DDBJ whole genome shotgun (WGS) entry which is preliminary data.</text>
</comment>
<evidence type="ECO:0000259" key="7">
    <source>
        <dbReference type="Pfam" id="PF00361"/>
    </source>
</evidence>
<feature type="transmembrane region" description="Helical" evidence="6">
    <location>
        <begin position="214"/>
        <end position="235"/>
    </location>
</feature>
<feature type="transmembrane region" description="Helical" evidence="6">
    <location>
        <begin position="12"/>
        <end position="36"/>
    </location>
</feature>
<sequence length="304" mass="31991">IREAGPGVSQGLYVAGGFLLLAGLGFKVASVPFHMWVPDVYEGASAPITGFMATAVKAASFALILRILLVGLGESHDDLSMPLWWLSALSMLVGNILALAQRNLKRMLAYSSIAHTGYLLIGLVTATRAATDGAVAILVYLAAYALTNLGAFACLAYFAGHDDTRVNLEDWSGAARRHPWIAVAMGVCMLSLIGFPPTAGFLGKYLLFTSAIQVGEIGLAVLGIANSVLSVWYYLRVVVVMTMQEPAPGDARPLPEPRWGAAMGAVYAALAVLWAGLGTITLAGLLPGAQSLIGWARLSVITLF</sequence>
<proteinExistence type="predicted"/>
<feature type="non-terminal residue" evidence="8">
    <location>
        <position position="1"/>
    </location>
</feature>
<dbReference type="EMBL" id="VGJX01000492">
    <property type="protein sequence ID" value="MBM3275222.1"/>
    <property type="molecule type" value="Genomic_DNA"/>
</dbReference>
<keyword evidence="4 6" id="KW-0472">Membrane</keyword>
<gene>
    <name evidence="8" type="ORF">FJZ00_08705</name>
</gene>
<evidence type="ECO:0000313" key="8">
    <source>
        <dbReference type="EMBL" id="MBM3275222.1"/>
    </source>
</evidence>
<accession>A0A938BJD4</accession>
<dbReference type="InterPro" id="IPR001750">
    <property type="entry name" value="ND/Mrp_TM"/>
</dbReference>
<dbReference type="Proteomes" id="UP000703893">
    <property type="component" value="Unassembled WGS sequence"/>
</dbReference>
<comment type="subcellular location">
    <subcellularLocation>
        <location evidence="1">Endomembrane system</location>
        <topology evidence="1">Multi-pass membrane protein</topology>
    </subcellularLocation>
    <subcellularLocation>
        <location evidence="5">Membrane</location>
        <topology evidence="5">Multi-pass membrane protein</topology>
    </subcellularLocation>
</comment>
<evidence type="ECO:0000256" key="1">
    <source>
        <dbReference type="ARBA" id="ARBA00004127"/>
    </source>
</evidence>
<dbReference type="PANTHER" id="PTHR22773">
    <property type="entry name" value="NADH DEHYDROGENASE"/>
    <property type="match status" value="1"/>
</dbReference>
<feature type="transmembrane region" description="Helical" evidence="6">
    <location>
        <begin position="83"/>
        <end position="101"/>
    </location>
</feature>
<keyword evidence="3 6" id="KW-1133">Transmembrane helix</keyword>
<feature type="transmembrane region" description="Helical" evidence="6">
    <location>
        <begin position="48"/>
        <end position="71"/>
    </location>
</feature>
<feature type="transmembrane region" description="Helical" evidence="6">
    <location>
        <begin position="138"/>
        <end position="160"/>
    </location>
</feature>
<evidence type="ECO:0000313" key="9">
    <source>
        <dbReference type="Proteomes" id="UP000703893"/>
    </source>
</evidence>
<dbReference type="Pfam" id="PF00361">
    <property type="entry name" value="Proton_antipo_M"/>
    <property type="match status" value="1"/>
</dbReference>
<evidence type="ECO:0000256" key="3">
    <source>
        <dbReference type="ARBA" id="ARBA00022989"/>
    </source>
</evidence>
<keyword evidence="2 5" id="KW-0812">Transmembrane</keyword>
<evidence type="ECO:0000256" key="6">
    <source>
        <dbReference type="SAM" id="Phobius"/>
    </source>
</evidence>
<dbReference type="AlphaFoldDB" id="A0A938BJD4"/>
<feature type="domain" description="NADH:quinone oxidoreductase/Mrp antiporter transmembrane" evidence="7">
    <location>
        <begin position="13"/>
        <end position="230"/>
    </location>
</feature>
<evidence type="ECO:0000256" key="5">
    <source>
        <dbReference type="RuleBase" id="RU000320"/>
    </source>
</evidence>
<dbReference type="GO" id="GO:0016020">
    <property type="term" value="C:membrane"/>
    <property type="evidence" value="ECO:0007669"/>
    <property type="project" value="UniProtKB-SubCell"/>
</dbReference>
<protein>
    <submittedName>
        <fullName evidence="8">NADH-quinone oxidoreductase subunit N</fullName>
    </submittedName>
</protein>
<feature type="transmembrane region" description="Helical" evidence="6">
    <location>
        <begin position="107"/>
        <end position="126"/>
    </location>
</feature>
<reference evidence="8 9" key="1">
    <citation type="submission" date="2019-03" db="EMBL/GenBank/DDBJ databases">
        <title>Lake Tanganyika Metagenome-Assembled Genomes (MAGs).</title>
        <authorList>
            <person name="Tran P."/>
        </authorList>
    </citation>
    <scope>NUCLEOTIDE SEQUENCE [LARGE SCALE GENOMIC DNA]</scope>
    <source>
        <strain evidence="8">K_DeepCast_65m_m2_236</strain>
    </source>
</reference>
<evidence type="ECO:0000256" key="2">
    <source>
        <dbReference type="ARBA" id="ARBA00022692"/>
    </source>
</evidence>
<organism evidence="8 9">
    <name type="scientific">Candidatus Tanganyikabacteria bacterium</name>
    <dbReference type="NCBI Taxonomy" id="2961651"/>
    <lineage>
        <taxon>Bacteria</taxon>
        <taxon>Bacillati</taxon>
        <taxon>Candidatus Sericytochromatia</taxon>
        <taxon>Candidatus Tanganyikabacteria</taxon>
    </lineage>
</organism>